<proteinExistence type="predicted"/>
<evidence type="ECO:0000313" key="2">
    <source>
        <dbReference type="Proteomes" id="UP000016931"/>
    </source>
</evidence>
<keyword evidence="2" id="KW-1185">Reference proteome</keyword>
<accession>N1QKD2</accession>
<sequence>MYDNLQGREDFYDRRVEPRYHCSSPHGHHLQLGSAVPGLQEQYQRQGRQQQQELPAKYDHNSIHVHARNSCRLLAKNKLIFTHAEAATLPWWNEKGFKNKEKKNSPTSRGWVHRYHPPTAPQLETLARWSVPPTANRHIENTETDHLRERERRHVCGRGSRLSTSPLDAIRRPEVEVCDTAGAQGSPKQHYSWWYMCRSARLSQTDHKWTYGE</sequence>
<dbReference type="GeneID" id="27897694"/>
<evidence type="ECO:0000313" key="1">
    <source>
        <dbReference type="EMBL" id="EMF17691.1"/>
    </source>
</evidence>
<protein>
    <submittedName>
        <fullName evidence="1">Uncharacterized protein</fullName>
    </submittedName>
</protein>
<gene>
    <name evidence="1" type="ORF">SEPMUDRAFT_104907</name>
</gene>
<dbReference type="Proteomes" id="UP000016931">
    <property type="component" value="Unassembled WGS sequence"/>
</dbReference>
<dbReference type="EMBL" id="KB456260">
    <property type="protein sequence ID" value="EMF17691.1"/>
    <property type="molecule type" value="Genomic_DNA"/>
</dbReference>
<dbReference type="AlphaFoldDB" id="N1QKD2"/>
<organism evidence="1 2">
    <name type="scientific">Sphaerulina musiva (strain SO2202)</name>
    <name type="common">Poplar stem canker fungus</name>
    <name type="synonym">Septoria musiva</name>
    <dbReference type="NCBI Taxonomy" id="692275"/>
    <lineage>
        <taxon>Eukaryota</taxon>
        <taxon>Fungi</taxon>
        <taxon>Dikarya</taxon>
        <taxon>Ascomycota</taxon>
        <taxon>Pezizomycotina</taxon>
        <taxon>Dothideomycetes</taxon>
        <taxon>Dothideomycetidae</taxon>
        <taxon>Mycosphaerellales</taxon>
        <taxon>Mycosphaerellaceae</taxon>
        <taxon>Sphaerulina</taxon>
    </lineage>
</organism>
<dbReference type="RefSeq" id="XP_016765812.1">
    <property type="nucleotide sequence ID" value="XM_016900557.1"/>
</dbReference>
<dbReference type="HOGENOM" id="CLU_1295119_0_0_1"/>
<name>N1QKD2_SPHMS</name>
<reference evidence="1 2" key="1">
    <citation type="journal article" date="2012" name="PLoS Pathog.">
        <title>Diverse lifestyles and strategies of plant pathogenesis encoded in the genomes of eighteen Dothideomycetes fungi.</title>
        <authorList>
            <person name="Ohm R.A."/>
            <person name="Feau N."/>
            <person name="Henrissat B."/>
            <person name="Schoch C.L."/>
            <person name="Horwitz B.A."/>
            <person name="Barry K.W."/>
            <person name="Condon B.J."/>
            <person name="Copeland A.C."/>
            <person name="Dhillon B."/>
            <person name="Glaser F."/>
            <person name="Hesse C.N."/>
            <person name="Kosti I."/>
            <person name="LaButti K."/>
            <person name="Lindquist E.A."/>
            <person name="Lucas S."/>
            <person name="Salamov A.A."/>
            <person name="Bradshaw R.E."/>
            <person name="Ciuffetti L."/>
            <person name="Hamelin R.C."/>
            <person name="Kema G.H.J."/>
            <person name="Lawrence C."/>
            <person name="Scott J.A."/>
            <person name="Spatafora J.W."/>
            <person name="Turgeon B.G."/>
            <person name="de Wit P.J.G.M."/>
            <person name="Zhong S."/>
            <person name="Goodwin S.B."/>
            <person name="Grigoriev I.V."/>
        </authorList>
    </citation>
    <scope>NUCLEOTIDE SEQUENCE [LARGE SCALE GENOMIC DNA]</scope>
    <source>
        <strain evidence="1 2">SO2202</strain>
    </source>
</reference>